<evidence type="ECO:0000313" key="1">
    <source>
        <dbReference type="EMBL" id="ABK76665.1"/>
    </source>
</evidence>
<proteinExistence type="predicted"/>
<dbReference type="Pfam" id="PF14247">
    <property type="entry name" value="DUF4344"/>
    <property type="match status" value="1"/>
</dbReference>
<dbReference type="InterPro" id="IPR025644">
    <property type="entry name" value="DUF4344"/>
</dbReference>
<dbReference type="Proteomes" id="UP000000758">
    <property type="component" value="Chromosome"/>
</dbReference>
<protein>
    <submittedName>
        <fullName evidence="1">Uncharacterized protein</fullName>
    </submittedName>
</protein>
<gene>
    <name evidence="1" type="ordered locus">CENSYa_0014</name>
</gene>
<dbReference type="EnsemblBacteria" id="ABK76665">
    <property type="protein sequence ID" value="ABK76665"/>
    <property type="gene ID" value="CENSYa_0014"/>
</dbReference>
<dbReference type="KEGG" id="csy:CENSYa_0014"/>
<sequence>MLTIFLSAGSFEAHAQHGESIPSWVRTIFNSYAEDHITDEEMLNIIGYLVQIGVIPISQSIIDPGNLYVTYYDNPNPRYDGVSGEVLRSSMILEREVDYINENFRLPHDIQIITEECGKKTTYYNNREIVICYEFINDLFYTNFISNEDKYKRDHDSMLKFAATQATSMLTYVIYHELAHALIDMYELPIKNQESAADQFASLVLLHRYGNSGTM</sequence>
<accession>A0RTK5</accession>
<keyword evidence="2" id="KW-1185">Reference proteome</keyword>
<dbReference type="EMBL" id="DP000238">
    <property type="protein sequence ID" value="ABK76665.1"/>
    <property type="molecule type" value="Genomic_DNA"/>
</dbReference>
<name>A0RTK5_CENSY</name>
<dbReference type="HOGENOM" id="CLU_1280739_0_0_2"/>
<organism evidence="1 2">
    <name type="scientific">Cenarchaeum symbiosum (strain A)</name>
    <dbReference type="NCBI Taxonomy" id="414004"/>
    <lineage>
        <taxon>Archaea</taxon>
        <taxon>Nitrososphaerota</taxon>
        <taxon>Candidatus Cenarchaeales</taxon>
        <taxon>Candidatus Cenarchaeaceae</taxon>
        <taxon>Candidatus Cenarchaeum</taxon>
    </lineage>
</organism>
<reference evidence="1 2" key="1">
    <citation type="journal article" date="2006" name="Proc. Natl. Acad. Sci. U.S.A.">
        <title>Genomic analysis of the uncultivated marine crenarchaeote Cenarchaeum symbiosum.</title>
        <authorList>
            <person name="Hallam S.J."/>
            <person name="Konstantinidis K.T."/>
            <person name="Putnam N."/>
            <person name="Schleper C."/>
            <person name="Watanabe Y."/>
            <person name="Sugahara J."/>
            <person name="Preston C."/>
            <person name="de la Torre J."/>
            <person name="Richardson P.M."/>
            <person name="DeLong E.F."/>
        </authorList>
    </citation>
    <scope>NUCLEOTIDE SEQUENCE [LARGE SCALE GENOMIC DNA]</scope>
    <source>
        <strain evidence="2">A</strain>
    </source>
</reference>
<dbReference type="AlphaFoldDB" id="A0RTK5"/>
<evidence type="ECO:0000313" key="2">
    <source>
        <dbReference type="Proteomes" id="UP000000758"/>
    </source>
</evidence>
<dbReference type="STRING" id="414004.CENSYa_0014"/>